<reference evidence="8" key="2">
    <citation type="submission" date="2020-09" db="EMBL/GenBank/DDBJ databases">
        <authorList>
            <person name="Sun Q."/>
            <person name="Ohkuma M."/>
        </authorList>
    </citation>
    <scope>NUCLEOTIDE SEQUENCE</scope>
    <source>
        <strain evidence="8">JCM 3313</strain>
    </source>
</reference>
<evidence type="ECO:0000256" key="4">
    <source>
        <dbReference type="ARBA" id="ARBA00023002"/>
    </source>
</evidence>
<evidence type="ECO:0000313" key="9">
    <source>
        <dbReference type="Proteomes" id="UP000639606"/>
    </source>
</evidence>
<dbReference type="GO" id="GO:0046872">
    <property type="term" value="F:metal ion binding"/>
    <property type="evidence" value="ECO:0007669"/>
    <property type="project" value="UniProtKB-KW"/>
</dbReference>
<sequence length="342" mass="35939">MTVIAVLPGDGIGPEVIQEAVRTLDELDLGLTFDVLEHVNADTFLASGTALTADDVARIQRSDAALLGAVGDPRVTTPDYVRGVLLRLRFELDLYVNHRAVSLLADHLSPLKDTKRGAIDCVVVRENSEGLYAGIGGSLRQSTPQEVALDVEVNTYTGVSRLLDYAFDIARSEVCMVDKSNAVPNGGRLWQRCWAEHRGRHPGTPTRHLYVDAAAMLLVADPASFDVIVTNNSYGDILSDLAAELGGGIGTAASGNLNPTTGFGLYEPVHGSAPDIAGLNRANPVAAILSAALMVERLGHGDAAAAVRSAVARAVIQRRCTPDLGGSLTTTEAGAAIRAELG</sequence>
<proteinExistence type="predicted"/>
<dbReference type="EMBL" id="BMRG01000016">
    <property type="protein sequence ID" value="GGP76015.1"/>
    <property type="molecule type" value="Genomic_DNA"/>
</dbReference>
<organism evidence="8 9">
    <name type="scientific">Saccharothrix coeruleofusca</name>
    <dbReference type="NCBI Taxonomy" id="33919"/>
    <lineage>
        <taxon>Bacteria</taxon>
        <taxon>Bacillati</taxon>
        <taxon>Actinomycetota</taxon>
        <taxon>Actinomycetes</taxon>
        <taxon>Pseudonocardiales</taxon>
        <taxon>Pseudonocardiaceae</taxon>
        <taxon>Saccharothrix</taxon>
    </lineage>
</organism>
<evidence type="ECO:0000256" key="3">
    <source>
        <dbReference type="ARBA" id="ARBA00022723"/>
    </source>
</evidence>
<dbReference type="Pfam" id="PF00180">
    <property type="entry name" value="Iso_dh"/>
    <property type="match status" value="1"/>
</dbReference>
<keyword evidence="3" id="KW-0479">Metal-binding</keyword>
<dbReference type="InterPro" id="IPR024084">
    <property type="entry name" value="IsoPropMal-DH-like_dom"/>
</dbReference>
<comment type="caution">
    <text evidence="8">The sequence shown here is derived from an EMBL/GenBank/DDBJ whole genome shotgun (WGS) entry which is preliminary data.</text>
</comment>
<dbReference type="Gene3D" id="3.40.718.10">
    <property type="entry name" value="Isopropylmalate Dehydrogenase"/>
    <property type="match status" value="1"/>
</dbReference>
<reference evidence="8" key="1">
    <citation type="journal article" date="2014" name="Int. J. Syst. Evol. Microbiol.">
        <title>Complete genome sequence of Corynebacterium casei LMG S-19264T (=DSM 44701T), isolated from a smear-ripened cheese.</title>
        <authorList>
            <consortium name="US DOE Joint Genome Institute (JGI-PGF)"/>
            <person name="Walter F."/>
            <person name="Albersmeier A."/>
            <person name="Kalinowski J."/>
            <person name="Ruckert C."/>
        </authorList>
    </citation>
    <scope>NUCLEOTIDE SEQUENCE</scope>
    <source>
        <strain evidence="8">JCM 3313</strain>
    </source>
</reference>
<evidence type="ECO:0000313" key="8">
    <source>
        <dbReference type="EMBL" id="GGP76015.1"/>
    </source>
</evidence>
<dbReference type="SMART" id="SM01329">
    <property type="entry name" value="Iso_dh"/>
    <property type="match status" value="1"/>
</dbReference>
<comment type="cofactor">
    <cofactor evidence="2">
        <name>Mg(2+)</name>
        <dbReference type="ChEBI" id="CHEBI:18420"/>
    </cofactor>
</comment>
<dbReference type="PANTHER" id="PTHR43275:SF1">
    <property type="entry name" value="D-MALATE DEHYDROGENASE [DECARBOXYLATING]"/>
    <property type="match status" value="1"/>
</dbReference>
<evidence type="ECO:0000256" key="2">
    <source>
        <dbReference type="ARBA" id="ARBA00001946"/>
    </source>
</evidence>
<accession>A0A918ATX9</accession>
<dbReference type="AlphaFoldDB" id="A0A918ATX9"/>
<keyword evidence="5" id="KW-0520">NAD</keyword>
<dbReference type="RefSeq" id="WP_189226413.1">
    <property type="nucleotide sequence ID" value="NZ_BMRG01000016.1"/>
</dbReference>
<evidence type="ECO:0000256" key="5">
    <source>
        <dbReference type="ARBA" id="ARBA00023027"/>
    </source>
</evidence>
<evidence type="ECO:0000256" key="6">
    <source>
        <dbReference type="ARBA" id="ARBA00023211"/>
    </source>
</evidence>
<comment type="cofactor">
    <cofactor evidence="1">
        <name>Mn(2+)</name>
        <dbReference type="ChEBI" id="CHEBI:29035"/>
    </cofactor>
</comment>
<keyword evidence="9" id="KW-1185">Reference proteome</keyword>
<keyword evidence="6" id="KW-0464">Manganese</keyword>
<dbReference type="PANTHER" id="PTHR43275">
    <property type="entry name" value="D-MALATE DEHYDROGENASE [DECARBOXYLATING]"/>
    <property type="match status" value="1"/>
</dbReference>
<dbReference type="InterPro" id="IPR050501">
    <property type="entry name" value="ICDH/IPMDH"/>
</dbReference>
<name>A0A918ATX9_9PSEU</name>
<dbReference type="GO" id="GO:0016491">
    <property type="term" value="F:oxidoreductase activity"/>
    <property type="evidence" value="ECO:0007669"/>
    <property type="project" value="UniProtKB-KW"/>
</dbReference>
<evidence type="ECO:0000256" key="1">
    <source>
        <dbReference type="ARBA" id="ARBA00001936"/>
    </source>
</evidence>
<protein>
    <submittedName>
        <fullName evidence="8">3-isopropylmalate dehydrogenase</fullName>
    </submittedName>
</protein>
<evidence type="ECO:0000259" key="7">
    <source>
        <dbReference type="SMART" id="SM01329"/>
    </source>
</evidence>
<dbReference type="SUPFAM" id="SSF53659">
    <property type="entry name" value="Isocitrate/Isopropylmalate dehydrogenase-like"/>
    <property type="match status" value="1"/>
</dbReference>
<dbReference type="Proteomes" id="UP000639606">
    <property type="component" value="Unassembled WGS sequence"/>
</dbReference>
<keyword evidence="4" id="KW-0560">Oxidoreductase</keyword>
<gene>
    <name evidence="8" type="ORF">GCM10010185_57040</name>
</gene>
<feature type="domain" description="Isopropylmalate dehydrogenase-like" evidence="7">
    <location>
        <begin position="3"/>
        <end position="337"/>
    </location>
</feature>